<reference evidence="1" key="1">
    <citation type="submission" date="2020-03" db="EMBL/GenBank/DDBJ databases">
        <title>Castanea mollissima Vanexum genome sequencing.</title>
        <authorList>
            <person name="Staton M."/>
        </authorList>
    </citation>
    <scope>NUCLEOTIDE SEQUENCE</scope>
    <source>
        <tissue evidence="1">Leaf</tissue>
    </source>
</reference>
<dbReference type="GO" id="GO:0003824">
    <property type="term" value="F:catalytic activity"/>
    <property type="evidence" value="ECO:0007669"/>
    <property type="project" value="InterPro"/>
</dbReference>
<evidence type="ECO:0000313" key="1">
    <source>
        <dbReference type="EMBL" id="KAF3950528.1"/>
    </source>
</evidence>
<dbReference type="Pfam" id="PF01063">
    <property type="entry name" value="Aminotran_4"/>
    <property type="match status" value="1"/>
</dbReference>
<gene>
    <name evidence="1" type="ORF">CMV_023734</name>
</gene>
<evidence type="ECO:0000313" key="2">
    <source>
        <dbReference type="Proteomes" id="UP000737018"/>
    </source>
</evidence>
<dbReference type="InterPro" id="IPR043132">
    <property type="entry name" value="BCAT-like_C"/>
</dbReference>
<evidence type="ECO:0008006" key="3">
    <source>
        <dbReference type="Google" id="ProtNLM"/>
    </source>
</evidence>
<comment type="caution">
    <text evidence="1">The sequence shown here is derived from an EMBL/GenBank/DDBJ whole genome shotgun (WGS) entry which is preliminary data.</text>
</comment>
<dbReference type="OrthoDB" id="59470at2759"/>
<dbReference type="PANTHER" id="PTHR47703:SF2">
    <property type="entry name" value="D-AMINOACID AMINOTRANSFERASE-LIKE PLP-DEPENDENT ENZYMES SUPERFAMILY PROTEIN"/>
    <property type="match status" value="1"/>
</dbReference>
<dbReference type="SUPFAM" id="SSF56752">
    <property type="entry name" value="D-aminoacid aminotransferase-like PLP-dependent enzymes"/>
    <property type="match status" value="1"/>
</dbReference>
<proteinExistence type="predicted"/>
<sequence>MSTSSRFLFSNGVVLHSSDAPPITTFLESHPGAYTTTRTHNNASCLLFWERHVKRLAESIRILSNSTPQLLFKQNNSMVMHSLPQFTMGSFRALVNDSMNKVLPIAMKERRSDGEELSVTTLVSGNVERLRGIGNVGYDDDDDDERGCQALDVYVYVGSYVVPAFGVRGNGARLALVGRGRDVANAKYSDWVRLRKPLEKLRPFSVTELLLSNDGDQILEGCVTNFFVVCRKDIDEAKGDYLNDHNGTCAFEVQTAPIGDGVLPGIIRQIVIEVCLSKGISFREVAPSWSKHETWEEAFITNSLRLLQHVETILVPSSWESIISKTREEMSWEEKQFKDGPGMITALIQKEIMERAIVEGFPGLTKGIELERHLLLKIKLFKHLQSVISGGIGPTRA</sequence>
<keyword evidence="2" id="KW-1185">Reference proteome</keyword>
<dbReference type="InterPro" id="IPR001544">
    <property type="entry name" value="Aminotrans_IV"/>
</dbReference>
<accession>A0A8J4QSM3</accession>
<dbReference type="Gene3D" id="3.20.10.10">
    <property type="entry name" value="D-amino Acid Aminotransferase, subunit A, domain 2"/>
    <property type="match status" value="1"/>
</dbReference>
<organism evidence="1 2">
    <name type="scientific">Castanea mollissima</name>
    <name type="common">Chinese chestnut</name>
    <dbReference type="NCBI Taxonomy" id="60419"/>
    <lineage>
        <taxon>Eukaryota</taxon>
        <taxon>Viridiplantae</taxon>
        <taxon>Streptophyta</taxon>
        <taxon>Embryophyta</taxon>
        <taxon>Tracheophyta</taxon>
        <taxon>Spermatophyta</taxon>
        <taxon>Magnoliopsida</taxon>
        <taxon>eudicotyledons</taxon>
        <taxon>Gunneridae</taxon>
        <taxon>Pentapetalae</taxon>
        <taxon>rosids</taxon>
        <taxon>fabids</taxon>
        <taxon>Fagales</taxon>
        <taxon>Fagaceae</taxon>
        <taxon>Castanea</taxon>
    </lineage>
</organism>
<protein>
    <recommendedName>
        <fullName evidence="3">D-aminoacid aminotransferase-like PLP-dependent enzymes superfamily protein</fullName>
    </recommendedName>
</protein>
<dbReference type="AlphaFoldDB" id="A0A8J4QSM3"/>
<dbReference type="InterPro" id="IPR036038">
    <property type="entry name" value="Aminotransferase-like"/>
</dbReference>
<dbReference type="Proteomes" id="UP000737018">
    <property type="component" value="Unassembled WGS sequence"/>
</dbReference>
<dbReference type="EMBL" id="JRKL02005410">
    <property type="protein sequence ID" value="KAF3950528.1"/>
    <property type="molecule type" value="Genomic_DNA"/>
</dbReference>
<name>A0A8J4QSM3_9ROSI</name>
<dbReference type="PANTHER" id="PTHR47703">
    <property type="entry name" value="D-AMINOACID AMINOTRANSFERASE-LIKE PLP-DEPENDENT ENZYMES SUPERFAMILY PROTEIN"/>
    <property type="match status" value="1"/>
</dbReference>